<proteinExistence type="predicted"/>
<feature type="chain" id="PRO_5011655246" evidence="1">
    <location>
        <begin position="23"/>
        <end position="152"/>
    </location>
</feature>
<keyword evidence="3" id="KW-1185">Reference proteome</keyword>
<dbReference type="RefSeq" id="WP_093273761.1">
    <property type="nucleotide sequence ID" value="NZ_FNDD01000012.1"/>
</dbReference>
<dbReference type="AlphaFoldDB" id="A0A1G8B1B7"/>
<gene>
    <name evidence="2" type="ORF">SAMN04488136_11264</name>
</gene>
<dbReference type="EMBL" id="FNDD01000012">
    <property type="protein sequence ID" value="SDH26823.1"/>
    <property type="molecule type" value="Genomic_DNA"/>
</dbReference>
<sequence length="152" mass="17097">MKYLKLCVLLGYLILISPTSFANQSQPYWELIDTVTLSPSSQKARLSLKKIISRRDFSHIKITCVQGDVDIQSLNIEMTTGEKRDYQTFNILTKGVSTRALSLPGTRQSQLTKLNLSYSNWGGKTLGSFANDKTTKLEVWGLKIQKAPNKKP</sequence>
<evidence type="ECO:0000256" key="1">
    <source>
        <dbReference type="SAM" id="SignalP"/>
    </source>
</evidence>
<evidence type="ECO:0000313" key="3">
    <source>
        <dbReference type="Proteomes" id="UP000198854"/>
    </source>
</evidence>
<evidence type="ECO:0000313" key="2">
    <source>
        <dbReference type="EMBL" id="SDH26823.1"/>
    </source>
</evidence>
<feature type="signal peptide" evidence="1">
    <location>
        <begin position="1"/>
        <end position="22"/>
    </location>
</feature>
<organism evidence="2 3">
    <name type="scientific">Vibrio xiamenensis</name>
    <dbReference type="NCBI Taxonomy" id="861298"/>
    <lineage>
        <taxon>Bacteria</taxon>
        <taxon>Pseudomonadati</taxon>
        <taxon>Pseudomonadota</taxon>
        <taxon>Gammaproteobacteria</taxon>
        <taxon>Vibrionales</taxon>
        <taxon>Vibrionaceae</taxon>
        <taxon>Vibrio</taxon>
    </lineage>
</organism>
<name>A0A1G8B1B7_9VIBR</name>
<protein>
    <submittedName>
        <fullName evidence="2">Uncharacterized protein</fullName>
    </submittedName>
</protein>
<reference evidence="2 3" key="1">
    <citation type="submission" date="2016-10" db="EMBL/GenBank/DDBJ databases">
        <authorList>
            <person name="de Groot N.N."/>
        </authorList>
    </citation>
    <scope>NUCLEOTIDE SEQUENCE [LARGE SCALE GENOMIC DNA]</scope>
    <source>
        <strain evidence="2 3">CGMCC 1.10228</strain>
    </source>
</reference>
<keyword evidence="1" id="KW-0732">Signal</keyword>
<dbReference type="Proteomes" id="UP000198854">
    <property type="component" value="Unassembled WGS sequence"/>
</dbReference>
<accession>A0A1G8B1B7</accession>
<dbReference type="STRING" id="861298.SAMN04488136_11264"/>
<dbReference type="OrthoDB" id="6195808at2"/>